<feature type="coiled-coil region" evidence="8">
    <location>
        <begin position="660"/>
        <end position="694"/>
    </location>
</feature>
<dbReference type="SMART" id="SM00404">
    <property type="entry name" value="PTPc_motif"/>
    <property type="match status" value="1"/>
</dbReference>
<dbReference type="PROSITE" id="PS01358">
    <property type="entry name" value="ZF_RANBP2_1"/>
    <property type="match status" value="1"/>
</dbReference>
<dbReference type="InterPro" id="IPR030564">
    <property type="entry name" value="Myotubularin"/>
</dbReference>
<dbReference type="InterPro" id="IPR001876">
    <property type="entry name" value="Znf_RanBP2"/>
</dbReference>
<proteinExistence type="predicted"/>
<sequence length="759" mass="83794">MARVMALAPKGAPTTSTQASASHASNGSSGSFNFSAVKAQVPSVPVVRPPPPAPTSVSTPSYGYTPPRTSSGSSSSSSSSFTTVPSKLVASSTKASSSALPERKQGWTLPNETIVATVNAGFIFPAALSLPSLPGILFISNLRLRFQPENAALRSPGHLHRLLDDAVQGIPRASVAKLTYPQPTSSSRYDSASPTQLIIKFKDLRSWTLSGETTLLMTKLNRHVFVDSPLNLFAFVPNTTRARVDEDQELRGHRIYDLQQDFARMGVDLNRSPFRVTDMNKGYSICPTYPTQLVVPSSISDAEVASVAEFRSKGRLPICCFVHSRNAASIWRCAQPKRGIFHSQNASDDRYLAHIALSNRNQTKMWIADCRPELNARANNFTGGGTESSNSQHARVSFLNIANIHAMRESLENVRNLVNNTNSELDFAWQSRMEDTKWLYHVRLVLSAAVRVADCVENKQTTVLVHCSDGWDRTGQLCALSQIFLDRHYRTITGFMQVVEKEWIRLGHKFHDRVGPGKTENEEQAPIFLQFLDCVWQLWRQYPTYFEFNSALLVEIADALFSGRYGTFLGNCDRERTTWGLQTRTPSLWAYLLANRDRFVNPFYRDHSEKAFIPPTSSLLRNVTLWTEYYCRGSAIDVIPHGNPCPPTWAIAPTAARTVQEDLADALAAAQLKIRLLEQELLVAQTQAQSMQSTVVSASPLMAPTTPVSTTYSVPVPVINAVEPGTWACGICSKINLSEFPKCIVCGRPPPPPGATTQL</sequence>
<evidence type="ECO:0000256" key="7">
    <source>
        <dbReference type="PROSITE-ProRule" id="PRU00322"/>
    </source>
</evidence>
<dbReference type="InterPro" id="IPR003595">
    <property type="entry name" value="Tyr_Pase_cat"/>
</dbReference>
<evidence type="ECO:0000256" key="5">
    <source>
        <dbReference type="PIRSR" id="PIRSR630564-1"/>
    </source>
</evidence>
<feature type="domain" description="Myotubularin phosphatase" evidence="12">
    <location>
        <begin position="252"/>
        <end position="630"/>
    </location>
</feature>
<evidence type="ECO:0000256" key="2">
    <source>
        <dbReference type="ARBA" id="ARBA00022723"/>
    </source>
</evidence>
<dbReference type="Pfam" id="PF06602">
    <property type="entry name" value="Myotub-related"/>
    <property type="match status" value="1"/>
</dbReference>
<dbReference type="PANTHER" id="PTHR10807:SF128">
    <property type="entry name" value="PHOSPHATIDYLINOSITOL-3,5-BISPHOSPHATE 3-PHOSPHATASE"/>
    <property type="match status" value="1"/>
</dbReference>
<dbReference type="AlphaFoldDB" id="A0A8K1FPY2"/>
<dbReference type="PANTHER" id="PTHR10807">
    <property type="entry name" value="MYOTUBULARIN-RELATED"/>
    <property type="match status" value="1"/>
</dbReference>
<feature type="compositionally biased region" description="Low complexity" evidence="9">
    <location>
        <begin position="70"/>
        <end position="80"/>
    </location>
</feature>
<evidence type="ECO:0000313" key="13">
    <source>
        <dbReference type="EMBL" id="TMW66073.1"/>
    </source>
</evidence>
<dbReference type="Gene3D" id="3.90.190.10">
    <property type="entry name" value="Protein tyrosine phosphatase superfamily"/>
    <property type="match status" value="1"/>
</dbReference>
<keyword evidence="8" id="KW-0175">Coiled coil</keyword>
<evidence type="ECO:0000256" key="9">
    <source>
        <dbReference type="SAM" id="MobiDB-lite"/>
    </source>
</evidence>
<evidence type="ECO:0000256" key="4">
    <source>
        <dbReference type="ARBA" id="ARBA00022833"/>
    </source>
</evidence>
<dbReference type="Proteomes" id="UP000794436">
    <property type="component" value="Unassembled WGS sequence"/>
</dbReference>
<gene>
    <name evidence="13" type="ORF">Poli38472_003838</name>
</gene>
<accession>A0A8K1FPY2</accession>
<dbReference type="InterPro" id="IPR000387">
    <property type="entry name" value="Tyr_Pase_dom"/>
</dbReference>
<dbReference type="SUPFAM" id="SSF52799">
    <property type="entry name" value="(Phosphotyrosine protein) phosphatases II"/>
    <property type="match status" value="1"/>
</dbReference>
<feature type="binding site" evidence="6">
    <location>
        <begin position="467"/>
        <end position="473"/>
    </location>
    <ligand>
        <name>substrate</name>
    </ligand>
</feature>
<feature type="binding site" evidence="6">
    <location>
        <begin position="403"/>
        <end position="404"/>
    </location>
    <ligand>
        <name>substrate</name>
    </ligand>
</feature>
<evidence type="ECO:0000259" key="10">
    <source>
        <dbReference type="PROSITE" id="PS50056"/>
    </source>
</evidence>
<dbReference type="PROSITE" id="PS00383">
    <property type="entry name" value="TYR_PHOSPHATASE_1"/>
    <property type="match status" value="1"/>
</dbReference>
<dbReference type="InterPro" id="IPR016130">
    <property type="entry name" value="Tyr_Pase_AS"/>
</dbReference>
<keyword evidence="4" id="KW-0862">Zinc</keyword>
<feature type="domain" description="Tyrosine specific protein phosphatases" evidence="10">
    <location>
        <begin position="436"/>
        <end position="480"/>
    </location>
</feature>
<evidence type="ECO:0000256" key="8">
    <source>
        <dbReference type="SAM" id="Coils"/>
    </source>
</evidence>
<feature type="region of interest" description="Disordered" evidence="9">
    <location>
        <begin position="1"/>
        <end position="28"/>
    </location>
</feature>
<dbReference type="PROSITE" id="PS51339">
    <property type="entry name" value="PPASE_MYOTUBULARIN"/>
    <property type="match status" value="1"/>
</dbReference>
<dbReference type="GO" id="GO:0012505">
    <property type="term" value="C:endomembrane system"/>
    <property type="evidence" value="ECO:0007669"/>
    <property type="project" value="UniProtKB-SubCell"/>
</dbReference>
<protein>
    <recommendedName>
        <fullName evidence="15">Phosphatidylinositol-3-phosphatase</fullName>
    </recommendedName>
</protein>
<feature type="domain" description="RanBP2-type" evidence="11">
    <location>
        <begin position="723"/>
        <end position="752"/>
    </location>
</feature>
<dbReference type="CDD" id="cd14507">
    <property type="entry name" value="PTP-MTM-like"/>
    <property type="match status" value="1"/>
</dbReference>
<evidence type="ECO:0000256" key="3">
    <source>
        <dbReference type="ARBA" id="ARBA00022771"/>
    </source>
</evidence>
<organism evidence="13 14">
    <name type="scientific">Pythium oligandrum</name>
    <name type="common">Mycoparasitic fungus</name>
    <dbReference type="NCBI Taxonomy" id="41045"/>
    <lineage>
        <taxon>Eukaryota</taxon>
        <taxon>Sar</taxon>
        <taxon>Stramenopiles</taxon>
        <taxon>Oomycota</taxon>
        <taxon>Peronosporomycetes</taxon>
        <taxon>Pythiales</taxon>
        <taxon>Pythiaceae</taxon>
        <taxon>Pythium</taxon>
    </lineage>
</organism>
<name>A0A8K1FPY2_PYTOL</name>
<dbReference type="GO" id="GO:0008270">
    <property type="term" value="F:zinc ion binding"/>
    <property type="evidence" value="ECO:0007669"/>
    <property type="project" value="UniProtKB-KW"/>
</dbReference>
<feature type="active site" description="Phosphocysteine intermediate" evidence="5">
    <location>
        <position position="467"/>
    </location>
</feature>
<evidence type="ECO:0000259" key="11">
    <source>
        <dbReference type="PROSITE" id="PS50199"/>
    </source>
</evidence>
<keyword evidence="3 7" id="KW-0863">Zinc-finger</keyword>
<comment type="caution">
    <text evidence="13">The sequence shown here is derived from an EMBL/GenBank/DDBJ whole genome shotgun (WGS) entry which is preliminary data.</text>
</comment>
<feature type="region of interest" description="Disordered" evidence="9">
    <location>
        <begin position="44"/>
        <end position="83"/>
    </location>
</feature>
<dbReference type="PROSITE" id="PS50056">
    <property type="entry name" value="TYR_PHOSPHATASE_2"/>
    <property type="match status" value="1"/>
</dbReference>
<keyword evidence="2" id="KW-0479">Metal-binding</keyword>
<feature type="compositionally biased region" description="Low complexity" evidence="9">
    <location>
        <begin position="12"/>
        <end position="28"/>
    </location>
</feature>
<dbReference type="PROSITE" id="PS50199">
    <property type="entry name" value="ZF_RANBP2_2"/>
    <property type="match status" value="1"/>
</dbReference>
<dbReference type="EMBL" id="SPLM01000036">
    <property type="protein sequence ID" value="TMW66073.1"/>
    <property type="molecule type" value="Genomic_DNA"/>
</dbReference>
<evidence type="ECO:0008006" key="15">
    <source>
        <dbReference type="Google" id="ProtNLM"/>
    </source>
</evidence>
<comment type="subcellular location">
    <subcellularLocation>
        <location evidence="1">Endomembrane system</location>
        <topology evidence="1">Peripheral membrane protein</topology>
    </subcellularLocation>
</comment>
<dbReference type="GO" id="GO:0005737">
    <property type="term" value="C:cytoplasm"/>
    <property type="evidence" value="ECO:0007669"/>
    <property type="project" value="TreeGrafter"/>
</dbReference>
<keyword evidence="14" id="KW-1185">Reference proteome</keyword>
<evidence type="ECO:0000313" key="14">
    <source>
        <dbReference type="Proteomes" id="UP000794436"/>
    </source>
</evidence>
<dbReference type="OrthoDB" id="271628at2759"/>
<dbReference type="InterPro" id="IPR010569">
    <property type="entry name" value="Myotubularin-like_Pase_dom"/>
</dbReference>
<dbReference type="InterPro" id="IPR029021">
    <property type="entry name" value="Prot-tyrosine_phosphatase-like"/>
</dbReference>
<reference evidence="13" key="1">
    <citation type="submission" date="2019-03" db="EMBL/GenBank/DDBJ databases">
        <title>Long read genome sequence of the mycoparasitic Pythium oligandrum ATCC 38472 isolated from sugarbeet rhizosphere.</title>
        <authorList>
            <person name="Gaulin E."/>
        </authorList>
    </citation>
    <scope>NUCLEOTIDE SEQUENCE</scope>
    <source>
        <strain evidence="13">ATCC 38472_TT</strain>
    </source>
</reference>
<evidence type="ECO:0000259" key="12">
    <source>
        <dbReference type="PROSITE" id="PS51339"/>
    </source>
</evidence>
<evidence type="ECO:0000256" key="6">
    <source>
        <dbReference type="PIRSR" id="PIRSR630564-2"/>
    </source>
</evidence>
<evidence type="ECO:0000256" key="1">
    <source>
        <dbReference type="ARBA" id="ARBA00004184"/>
    </source>
</evidence>